<dbReference type="Proteomes" id="UP000054279">
    <property type="component" value="Unassembled WGS sequence"/>
</dbReference>
<keyword evidence="3" id="KW-1185">Reference proteome</keyword>
<proteinExistence type="predicted"/>
<evidence type="ECO:0000313" key="3">
    <source>
        <dbReference type="Proteomes" id="UP000054279"/>
    </source>
</evidence>
<gene>
    <name evidence="2" type="ORF">M422DRAFT_265444</name>
</gene>
<feature type="transmembrane region" description="Helical" evidence="1">
    <location>
        <begin position="118"/>
        <end position="141"/>
    </location>
</feature>
<dbReference type="OrthoDB" id="2842441at2759"/>
<protein>
    <submittedName>
        <fullName evidence="2">Uncharacterized protein</fullName>
    </submittedName>
</protein>
<feature type="transmembrane region" description="Helical" evidence="1">
    <location>
        <begin position="188"/>
        <end position="209"/>
    </location>
</feature>
<reference evidence="2 3" key="1">
    <citation type="submission" date="2014-06" db="EMBL/GenBank/DDBJ databases">
        <title>Evolutionary Origins and Diversification of the Mycorrhizal Mutualists.</title>
        <authorList>
            <consortium name="DOE Joint Genome Institute"/>
            <consortium name="Mycorrhizal Genomics Consortium"/>
            <person name="Kohler A."/>
            <person name="Kuo A."/>
            <person name="Nagy L.G."/>
            <person name="Floudas D."/>
            <person name="Copeland A."/>
            <person name="Barry K.W."/>
            <person name="Cichocki N."/>
            <person name="Veneault-Fourrey C."/>
            <person name="LaButti K."/>
            <person name="Lindquist E.A."/>
            <person name="Lipzen A."/>
            <person name="Lundell T."/>
            <person name="Morin E."/>
            <person name="Murat C."/>
            <person name="Riley R."/>
            <person name="Ohm R."/>
            <person name="Sun H."/>
            <person name="Tunlid A."/>
            <person name="Henrissat B."/>
            <person name="Grigoriev I.V."/>
            <person name="Hibbett D.S."/>
            <person name="Martin F."/>
        </authorList>
    </citation>
    <scope>NUCLEOTIDE SEQUENCE [LARGE SCALE GENOMIC DNA]</scope>
    <source>
        <strain evidence="2 3">SS14</strain>
    </source>
</reference>
<feature type="transmembrane region" description="Helical" evidence="1">
    <location>
        <begin position="77"/>
        <end position="98"/>
    </location>
</feature>
<dbReference type="AlphaFoldDB" id="A0A0C9V5J3"/>
<keyword evidence="1" id="KW-1133">Transmembrane helix</keyword>
<keyword evidence="1" id="KW-0472">Membrane</keyword>
<sequence length="254" mass="28526">MALLYLCSIIHLACRWDLIRRSFLLNGQTQGTALLTLTQQPVWLLLLQNTSYAMGALLGDIVLLWRCWAIWGRDWRVIILPGASWLVALVLCIFNLLSQGVPEVEDLLYQHSFVISSLSFFFLATTLICTLLIISRVVYIMNLNIERSYQWQILPEAIIESGAFLSLNLIVLVALYTKPDFSAAYPEAVSVAMAGITSTLITARLSLGWGRPDNGWKKMDLSNLSSLWKTATALQKTDFSTKGCESNYRPDQTV</sequence>
<keyword evidence="1" id="KW-0812">Transmembrane</keyword>
<name>A0A0C9V5J3_SPHS4</name>
<dbReference type="EMBL" id="KN837223">
    <property type="protein sequence ID" value="KIJ32686.1"/>
    <property type="molecule type" value="Genomic_DNA"/>
</dbReference>
<evidence type="ECO:0000313" key="2">
    <source>
        <dbReference type="EMBL" id="KIJ32686.1"/>
    </source>
</evidence>
<organism evidence="2 3">
    <name type="scientific">Sphaerobolus stellatus (strain SS14)</name>
    <dbReference type="NCBI Taxonomy" id="990650"/>
    <lineage>
        <taxon>Eukaryota</taxon>
        <taxon>Fungi</taxon>
        <taxon>Dikarya</taxon>
        <taxon>Basidiomycota</taxon>
        <taxon>Agaricomycotina</taxon>
        <taxon>Agaricomycetes</taxon>
        <taxon>Phallomycetidae</taxon>
        <taxon>Geastrales</taxon>
        <taxon>Sphaerobolaceae</taxon>
        <taxon>Sphaerobolus</taxon>
    </lineage>
</organism>
<feature type="transmembrane region" description="Helical" evidence="1">
    <location>
        <begin position="153"/>
        <end position="176"/>
    </location>
</feature>
<evidence type="ECO:0000256" key="1">
    <source>
        <dbReference type="SAM" id="Phobius"/>
    </source>
</evidence>
<accession>A0A0C9V5J3</accession>
<feature type="transmembrane region" description="Helical" evidence="1">
    <location>
        <begin position="42"/>
        <end position="65"/>
    </location>
</feature>
<dbReference type="HOGENOM" id="CLU_054795_0_0_1"/>